<sequence length="54" mass="6223">MGDTFSYADIIVACWLLALKRVLKENDEWARISFLEWGKMGPSPCRCEKECKLA</sequence>
<dbReference type="Pfam" id="PF22041">
    <property type="entry name" value="GST_C_7"/>
    <property type="match status" value="1"/>
</dbReference>
<dbReference type="Gene3D" id="1.20.1050.10">
    <property type="match status" value="1"/>
</dbReference>
<dbReference type="Proteomes" id="UP000807769">
    <property type="component" value="Unassembled WGS sequence"/>
</dbReference>
<keyword evidence="3" id="KW-1185">Reference proteome</keyword>
<gene>
    <name evidence="2" type="ORF">BJ212DRAFT_1413080</name>
</gene>
<name>A0A9P7AQV6_9AGAM</name>
<accession>A0A9P7AQV6</accession>
<dbReference type="RefSeq" id="XP_041185110.1">
    <property type="nucleotide sequence ID" value="XM_041337512.1"/>
</dbReference>
<evidence type="ECO:0000313" key="2">
    <source>
        <dbReference type="EMBL" id="KAG1794300.1"/>
    </source>
</evidence>
<evidence type="ECO:0000313" key="3">
    <source>
        <dbReference type="Proteomes" id="UP000807769"/>
    </source>
</evidence>
<evidence type="ECO:0000259" key="1">
    <source>
        <dbReference type="Pfam" id="PF22041"/>
    </source>
</evidence>
<organism evidence="2 3">
    <name type="scientific">Suillus subaureus</name>
    <dbReference type="NCBI Taxonomy" id="48587"/>
    <lineage>
        <taxon>Eukaryota</taxon>
        <taxon>Fungi</taxon>
        <taxon>Dikarya</taxon>
        <taxon>Basidiomycota</taxon>
        <taxon>Agaricomycotina</taxon>
        <taxon>Agaricomycetes</taxon>
        <taxon>Agaricomycetidae</taxon>
        <taxon>Boletales</taxon>
        <taxon>Suillineae</taxon>
        <taxon>Suillaceae</taxon>
        <taxon>Suillus</taxon>
    </lineage>
</organism>
<dbReference type="AlphaFoldDB" id="A0A9P7AQV6"/>
<proteinExistence type="predicted"/>
<dbReference type="CDD" id="cd00299">
    <property type="entry name" value="GST_C_family"/>
    <property type="match status" value="1"/>
</dbReference>
<protein>
    <recommendedName>
        <fullName evidence="1">Glutathione S-transferase UstS-like C-terminal domain-containing protein</fullName>
    </recommendedName>
</protein>
<dbReference type="EMBL" id="JABBWG010000386">
    <property type="protein sequence ID" value="KAG1794300.1"/>
    <property type="molecule type" value="Genomic_DNA"/>
</dbReference>
<dbReference type="OrthoDB" id="3006664at2759"/>
<dbReference type="InterPro" id="IPR054416">
    <property type="entry name" value="GST_UstS-like_C"/>
</dbReference>
<comment type="caution">
    <text evidence="2">The sequence shown here is derived from an EMBL/GenBank/DDBJ whole genome shotgun (WGS) entry which is preliminary data.</text>
</comment>
<dbReference type="GeneID" id="64631528"/>
<reference evidence="2" key="1">
    <citation type="journal article" date="2020" name="New Phytol.">
        <title>Comparative genomics reveals dynamic genome evolution in host specialist ectomycorrhizal fungi.</title>
        <authorList>
            <person name="Lofgren L.A."/>
            <person name="Nguyen N.H."/>
            <person name="Vilgalys R."/>
            <person name="Ruytinx J."/>
            <person name="Liao H.L."/>
            <person name="Branco S."/>
            <person name="Kuo A."/>
            <person name="LaButti K."/>
            <person name="Lipzen A."/>
            <person name="Andreopoulos W."/>
            <person name="Pangilinan J."/>
            <person name="Riley R."/>
            <person name="Hundley H."/>
            <person name="Na H."/>
            <person name="Barry K."/>
            <person name="Grigoriev I.V."/>
            <person name="Stajich J.E."/>
            <person name="Kennedy P.G."/>
        </authorList>
    </citation>
    <scope>NUCLEOTIDE SEQUENCE</scope>
    <source>
        <strain evidence="2">MN1</strain>
    </source>
</reference>
<feature type="domain" description="Glutathione S-transferase UstS-like C-terminal" evidence="1">
    <location>
        <begin position="1"/>
        <end position="40"/>
    </location>
</feature>